<keyword evidence="2" id="KW-1185">Reference proteome</keyword>
<sequence>MLQHRVRLSRTSHSVLVEEVRSVESKISIHGDLCEDLHVNFPGLITDFRSGGTEAAEIDHVEKKAIQTIEPSSGCTEQVTRDTPLGWH</sequence>
<evidence type="ECO:0000313" key="2">
    <source>
        <dbReference type="Proteomes" id="UP000596276"/>
    </source>
</evidence>
<dbReference type="EMBL" id="CP044617">
    <property type="protein sequence ID" value="QRD91524.1"/>
    <property type="molecule type" value="Genomic_DNA"/>
</dbReference>
<name>A0A7U2MX73_ASPFN</name>
<proteinExistence type="predicted"/>
<accession>A0A7U2MX73</accession>
<protein>
    <submittedName>
        <fullName evidence="1">Uncharacterized protein</fullName>
    </submittedName>
</protein>
<gene>
    <name evidence="1" type="ORF">F9C07_5569</name>
</gene>
<organism evidence="1 2">
    <name type="scientific">Aspergillus flavus (strain ATCC 200026 / FGSC A1120 / IAM 13836 / NRRL 3357 / JCM 12722 / SRRC 167)</name>
    <dbReference type="NCBI Taxonomy" id="332952"/>
    <lineage>
        <taxon>Eukaryota</taxon>
        <taxon>Fungi</taxon>
        <taxon>Dikarya</taxon>
        <taxon>Ascomycota</taxon>
        <taxon>Pezizomycotina</taxon>
        <taxon>Eurotiomycetes</taxon>
        <taxon>Eurotiomycetidae</taxon>
        <taxon>Eurotiales</taxon>
        <taxon>Aspergillaceae</taxon>
        <taxon>Aspergillus</taxon>
        <taxon>Aspergillus subgen. Circumdati</taxon>
    </lineage>
</organism>
<evidence type="ECO:0000313" key="1">
    <source>
        <dbReference type="EMBL" id="QRD91524.1"/>
    </source>
</evidence>
<reference evidence="2" key="1">
    <citation type="journal article" date="2021" name="G3 (Bethesda)">
        <title>Chromosome assembled and annotated genome sequence of Aspergillus flavus NRRL 3357.</title>
        <authorList>
            <person name="Skerker J.M."/>
            <person name="Pianalto K.M."/>
            <person name="Mondo S.J."/>
            <person name="Yang K."/>
            <person name="Arkin A.P."/>
            <person name="Keller N.P."/>
            <person name="Grigoriev I.V."/>
            <person name="Louise Glass N.L."/>
        </authorList>
    </citation>
    <scope>NUCLEOTIDE SEQUENCE [LARGE SCALE GENOMIC DNA]</scope>
    <source>
        <strain evidence="2">ATCC 200026 / FGSC A1120 / IAM 13836 / NRRL 3357 / JCM 12722 / SRRC 167</strain>
    </source>
</reference>
<dbReference type="VEuPathDB" id="FungiDB:F9C07_5569"/>
<dbReference type="Proteomes" id="UP000596276">
    <property type="component" value="Chromosome 7"/>
</dbReference>
<dbReference type="AlphaFoldDB" id="A0A7U2MX73"/>